<sequence>MLNREDSEAQQRELREAVNTALMEYGSYTKEEVDTVMACLDDAGIKCTSELSRLDHSCLHAGRVKPAMTSILLKKFTGHLSSADETAPGSDEKEESRRSRFLGPWQITAYMVLVLAVTAIAVAVRNKKTVADIGREFLSLKIASAVLNIADAIGNP</sequence>
<reference evidence="2 3" key="1">
    <citation type="journal article" date="2023" name="Arcadia Sci">
        <title>De novo assembly of a long-read Amblyomma americanum tick genome.</title>
        <authorList>
            <person name="Chou S."/>
            <person name="Poskanzer K.E."/>
            <person name="Rollins M."/>
            <person name="Thuy-Boun P.S."/>
        </authorList>
    </citation>
    <scope>NUCLEOTIDE SEQUENCE [LARGE SCALE GENOMIC DNA]</scope>
    <source>
        <strain evidence="2">F_SG_1</strain>
        <tissue evidence="2">Salivary glands</tissue>
    </source>
</reference>
<keyword evidence="1" id="KW-0472">Membrane</keyword>
<gene>
    <name evidence="2" type="ORF">V5799_014751</name>
</gene>
<name>A0AAQ4E245_AMBAM</name>
<keyword evidence="1" id="KW-0812">Transmembrane</keyword>
<organism evidence="2 3">
    <name type="scientific">Amblyomma americanum</name>
    <name type="common">Lone star tick</name>
    <dbReference type="NCBI Taxonomy" id="6943"/>
    <lineage>
        <taxon>Eukaryota</taxon>
        <taxon>Metazoa</taxon>
        <taxon>Ecdysozoa</taxon>
        <taxon>Arthropoda</taxon>
        <taxon>Chelicerata</taxon>
        <taxon>Arachnida</taxon>
        <taxon>Acari</taxon>
        <taxon>Parasitiformes</taxon>
        <taxon>Ixodida</taxon>
        <taxon>Ixodoidea</taxon>
        <taxon>Ixodidae</taxon>
        <taxon>Amblyomminae</taxon>
        <taxon>Amblyomma</taxon>
    </lineage>
</organism>
<dbReference type="AlphaFoldDB" id="A0AAQ4E245"/>
<dbReference type="Proteomes" id="UP001321473">
    <property type="component" value="Unassembled WGS sequence"/>
</dbReference>
<evidence type="ECO:0000313" key="2">
    <source>
        <dbReference type="EMBL" id="KAK8768785.1"/>
    </source>
</evidence>
<evidence type="ECO:0000256" key="1">
    <source>
        <dbReference type="SAM" id="Phobius"/>
    </source>
</evidence>
<comment type="caution">
    <text evidence="2">The sequence shown here is derived from an EMBL/GenBank/DDBJ whole genome shotgun (WGS) entry which is preliminary data.</text>
</comment>
<keyword evidence="3" id="KW-1185">Reference proteome</keyword>
<dbReference type="EMBL" id="JARKHS020023454">
    <property type="protein sequence ID" value="KAK8768785.1"/>
    <property type="molecule type" value="Genomic_DNA"/>
</dbReference>
<accession>A0AAQ4E245</accession>
<protein>
    <submittedName>
        <fullName evidence="2">Uncharacterized protein</fullName>
    </submittedName>
</protein>
<evidence type="ECO:0000313" key="3">
    <source>
        <dbReference type="Proteomes" id="UP001321473"/>
    </source>
</evidence>
<feature type="transmembrane region" description="Helical" evidence="1">
    <location>
        <begin position="107"/>
        <end position="124"/>
    </location>
</feature>
<proteinExistence type="predicted"/>
<keyword evidence="1" id="KW-1133">Transmembrane helix</keyword>